<accession>A0A0M7BG24</accession>
<feature type="transmembrane region" description="Helical" evidence="2">
    <location>
        <begin position="216"/>
        <end position="236"/>
    </location>
</feature>
<dbReference type="EMBL" id="CYPR01000231">
    <property type="protein sequence ID" value="CUH40804.1"/>
    <property type="molecule type" value="Genomic_DNA"/>
</dbReference>
<sequence>MTSFAPPRERSPLAGAATALALAGLVGAGLWAARRPQPRPQPGSALPVETARQPAARRARQGGMLLAASAAIDGATEHYRGGFHRWEMYLGPAASIGALAASAMQAAMPRPLREGLLLTAAGVGLAGHAFHARNILDRPGGVCWSNLFYAAPIGAPGSVALAGLAGLAATMLERREPEMPHRRGRWIAIGTVAGLLGTTAEVALLHFRGAYHNPAMYIPVTLPPIAALTLGAAAARPSPTRLRLAHRMLGATAMMGLVGTAFHAWGVHRNMGGWRNWQQNLLVAPPLPAPPGFTGVALVGLAAIDLLEASE</sequence>
<dbReference type="Proteomes" id="UP000049455">
    <property type="component" value="Unassembled WGS sequence"/>
</dbReference>
<proteinExistence type="predicted"/>
<protein>
    <submittedName>
        <fullName evidence="3">Uncharacterized protein</fullName>
    </submittedName>
</protein>
<evidence type="ECO:0000313" key="4">
    <source>
        <dbReference type="Proteomes" id="UP000049455"/>
    </source>
</evidence>
<feature type="transmembrane region" description="Helical" evidence="2">
    <location>
        <begin position="248"/>
        <end position="267"/>
    </location>
</feature>
<keyword evidence="4" id="KW-1185">Reference proteome</keyword>
<feature type="transmembrane region" description="Helical" evidence="2">
    <location>
        <begin position="115"/>
        <end position="136"/>
    </location>
</feature>
<dbReference type="AlphaFoldDB" id="A0A0M7BG24"/>
<keyword evidence="2" id="KW-0812">Transmembrane</keyword>
<feature type="transmembrane region" description="Helical" evidence="2">
    <location>
        <begin position="184"/>
        <end position="204"/>
    </location>
</feature>
<keyword evidence="2" id="KW-0472">Membrane</keyword>
<feature type="transmembrane region" description="Helical" evidence="2">
    <location>
        <begin position="287"/>
        <end position="307"/>
    </location>
</feature>
<organism evidence="3 4">
    <name type="scientific">Jannaschia seosinensis</name>
    <dbReference type="NCBI Taxonomy" id="313367"/>
    <lineage>
        <taxon>Bacteria</taxon>
        <taxon>Pseudomonadati</taxon>
        <taxon>Pseudomonadota</taxon>
        <taxon>Alphaproteobacteria</taxon>
        <taxon>Rhodobacterales</taxon>
        <taxon>Roseobacteraceae</taxon>
        <taxon>Jannaschia</taxon>
    </lineage>
</organism>
<dbReference type="OrthoDB" id="7032409at2"/>
<keyword evidence="2" id="KW-1133">Transmembrane helix</keyword>
<feature type="region of interest" description="Disordered" evidence="1">
    <location>
        <begin position="33"/>
        <end position="54"/>
    </location>
</feature>
<feature type="transmembrane region" description="Helical" evidence="2">
    <location>
        <begin position="148"/>
        <end position="172"/>
    </location>
</feature>
<name>A0A0M7BG24_9RHOB</name>
<evidence type="ECO:0000256" key="1">
    <source>
        <dbReference type="SAM" id="MobiDB-lite"/>
    </source>
</evidence>
<gene>
    <name evidence="3" type="ORF">JSE7799_03541</name>
</gene>
<reference evidence="3 4" key="1">
    <citation type="submission" date="2015-09" db="EMBL/GenBank/DDBJ databases">
        <authorList>
            <person name="Jackson K.R."/>
            <person name="Lunt B.L."/>
            <person name="Fisher J.N.B."/>
            <person name="Gardner A.V."/>
            <person name="Bailey M.E."/>
            <person name="Deus L.M."/>
            <person name="Earl A.S."/>
            <person name="Gibby P.D."/>
            <person name="Hartmann K.A."/>
            <person name="Liu J.E."/>
            <person name="Manci A.M."/>
            <person name="Nielsen D.A."/>
            <person name="Solomon M.B."/>
            <person name="Breakwell D.P."/>
            <person name="Burnett S.H."/>
            <person name="Grose J.H."/>
        </authorList>
    </citation>
    <scope>NUCLEOTIDE SEQUENCE [LARGE SCALE GENOMIC DNA]</scope>
    <source>
        <strain evidence="3 4">CECT 7799</strain>
    </source>
</reference>
<evidence type="ECO:0000313" key="3">
    <source>
        <dbReference type="EMBL" id="CUH40804.1"/>
    </source>
</evidence>
<dbReference type="STRING" id="313367.JSE7799_03541"/>
<dbReference type="RefSeq" id="WP_144431788.1">
    <property type="nucleotide sequence ID" value="NZ_CYPR01000231.1"/>
</dbReference>
<evidence type="ECO:0000256" key="2">
    <source>
        <dbReference type="SAM" id="Phobius"/>
    </source>
</evidence>